<dbReference type="AlphaFoldDB" id="A0A428YAM6"/>
<reference evidence="2 3" key="1">
    <citation type="submission" date="2018-05" db="EMBL/GenBank/DDBJ databases">
        <title>Evolution of GPA BGCs.</title>
        <authorList>
            <person name="Waglechner N."/>
            <person name="Wright G.D."/>
        </authorList>
    </citation>
    <scope>NUCLEOTIDE SEQUENCE [LARGE SCALE GENOMIC DNA]</scope>
    <source>
        <strain evidence="2 3">A82846</strain>
    </source>
</reference>
<dbReference type="RefSeq" id="WP_051792958.1">
    <property type="nucleotide sequence ID" value="NZ_QHKI01000094.1"/>
</dbReference>
<evidence type="ECO:0000256" key="1">
    <source>
        <dbReference type="SAM" id="Phobius"/>
    </source>
</evidence>
<gene>
    <name evidence="2" type="ORF">DMH04_50930</name>
</gene>
<feature type="transmembrane region" description="Helical" evidence="1">
    <location>
        <begin position="214"/>
        <end position="239"/>
    </location>
</feature>
<dbReference type="Proteomes" id="UP000287547">
    <property type="component" value="Unassembled WGS sequence"/>
</dbReference>
<name>A0A428YAM6_KIBAR</name>
<proteinExistence type="predicted"/>
<accession>A0A428YAM6</accession>
<dbReference type="OrthoDB" id="3372801at2"/>
<evidence type="ECO:0000313" key="3">
    <source>
        <dbReference type="Proteomes" id="UP000287547"/>
    </source>
</evidence>
<keyword evidence="1" id="KW-1133">Transmembrane helix</keyword>
<dbReference type="EMBL" id="QHKI01000094">
    <property type="protein sequence ID" value="RSM64647.1"/>
    <property type="molecule type" value="Genomic_DNA"/>
</dbReference>
<sequence length="305" mass="33316">MKKLPPVERFLWREKYFGIPRWIVGGLLVGVIACVALLRSQVTTSERVRAIVEGFRHSSVYVEPGAPGIVNADRVRQVLGDRPIVVAILSNEPMPSSGEELTSPGQQMCDDVAKLVPTNLVIVYGSEPRDGYNPSFCVGPQFNNAANPVTDEARFGFVLIAKAETAWKYRVSPTNLTPQVEEYVLAFDAQAAEAYPKTVPRRGAVPDELATGEIVLSLGGIVAACVALFFLLHLLALTLGRRRPRARRQLEMGARLSKVGEYVLSADPKGADQAEVARKYVLALQGHESGANVANQVEELERLVR</sequence>
<comment type="caution">
    <text evidence="2">The sequence shown here is derived from an EMBL/GenBank/DDBJ whole genome shotgun (WGS) entry which is preliminary data.</text>
</comment>
<dbReference type="PROSITE" id="PS51257">
    <property type="entry name" value="PROKAR_LIPOPROTEIN"/>
    <property type="match status" value="1"/>
</dbReference>
<keyword evidence="1" id="KW-0472">Membrane</keyword>
<evidence type="ECO:0000313" key="2">
    <source>
        <dbReference type="EMBL" id="RSM64647.1"/>
    </source>
</evidence>
<feature type="transmembrane region" description="Helical" evidence="1">
    <location>
        <begin position="21"/>
        <end position="38"/>
    </location>
</feature>
<protein>
    <submittedName>
        <fullName evidence="2">Uncharacterized protein</fullName>
    </submittedName>
</protein>
<organism evidence="2 3">
    <name type="scientific">Kibdelosporangium aridum</name>
    <dbReference type="NCBI Taxonomy" id="2030"/>
    <lineage>
        <taxon>Bacteria</taxon>
        <taxon>Bacillati</taxon>
        <taxon>Actinomycetota</taxon>
        <taxon>Actinomycetes</taxon>
        <taxon>Pseudonocardiales</taxon>
        <taxon>Pseudonocardiaceae</taxon>
        <taxon>Kibdelosporangium</taxon>
    </lineage>
</organism>
<keyword evidence="1" id="KW-0812">Transmembrane</keyword>